<dbReference type="AlphaFoldDB" id="A0A0R1NWC3"/>
<evidence type="ECO:0000313" key="2">
    <source>
        <dbReference type="Proteomes" id="UP000051439"/>
    </source>
</evidence>
<keyword evidence="2" id="KW-1185">Reference proteome</keyword>
<comment type="caution">
    <text evidence="1">The sequence shown here is derived from an EMBL/GenBank/DDBJ whole genome shotgun (WGS) entry which is preliminary data.</text>
</comment>
<proteinExistence type="predicted"/>
<dbReference type="EMBL" id="AZEB01000011">
    <property type="protein sequence ID" value="KRL21882.1"/>
    <property type="molecule type" value="Genomic_DNA"/>
</dbReference>
<organism evidence="1 2">
    <name type="scientific">Lentilactobacillus kisonensis DSM 19906 = JCM 15041</name>
    <dbReference type="NCBI Taxonomy" id="1423766"/>
    <lineage>
        <taxon>Bacteria</taxon>
        <taxon>Bacillati</taxon>
        <taxon>Bacillota</taxon>
        <taxon>Bacilli</taxon>
        <taxon>Lactobacillales</taxon>
        <taxon>Lactobacillaceae</taxon>
        <taxon>Lentilactobacillus</taxon>
    </lineage>
</organism>
<dbReference type="PATRIC" id="fig|1423766.4.peg.447"/>
<dbReference type="RefSeq" id="WP_054655286.1">
    <property type="nucleotide sequence ID" value="NZ_AZEB01000011.1"/>
</dbReference>
<evidence type="ECO:0000313" key="1">
    <source>
        <dbReference type="EMBL" id="KRL21882.1"/>
    </source>
</evidence>
<accession>A0A0R1NWC3</accession>
<sequence length="99" mass="11496">MKVTVNLDSLDSKNVVEAVIKQLVPVITDQVSKQIDQKYREATLTEAQAALEVFACKDTKTFEKYYPDCPHVVQGHQKKYNREECIKYFKRHQIFAGEM</sequence>
<reference evidence="1 2" key="1">
    <citation type="journal article" date="2015" name="Genome Announc.">
        <title>Expanding the biotechnology potential of lactobacilli through comparative genomics of 213 strains and associated genera.</title>
        <authorList>
            <person name="Sun Z."/>
            <person name="Harris H.M."/>
            <person name="McCann A."/>
            <person name="Guo C."/>
            <person name="Argimon S."/>
            <person name="Zhang W."/>
            <person name="Yang X."/>
            <person name="Jeffery I.B."/>
            <person name="Cooney J.C."/>
            <person name="Kagawa T.F."/>
            <person name="Liu W."/>
            <person name="Song Y."/>
            <person name="Salvetti E."/>
            <person name="Wrobel A."/>
            <person name="Rasinkangas P."/>
            <person name="Parkhill J."/>
            <person name="Rea M.C."/>
            <person name="O'Sullivan O."/>
            <person name="Ritari J."/>
            <person name="Douillard F.P."/>
            <person name="Paul Ross R."/>
            <person name="Yang R."/>
            <person name="Briner A.E."/>
            <person name="Felis G.E."/>
            <person name="de Vos W.M."/>
            <person name="Barrangou R."/>
            <person name="Klaenhammer T.R."/>
            <person name="Caufield P.W."/>
            <person name="Cui Y."/>
            <person name="Zhang H."/>
            <person name="O'Toole P.W."/>
        </authorList>
    </citation>
    <scope>NUCLEOTIDE SEQUENCE [LARGE SCALE GENOMIC DNA]</scope>
    <source>
        <strain evidence="1 2">DSM 19906</strain>
    </source>
</reference>
<gene>
    <name evidence="1" type="ORF">FC98_GL000438</name>
</gene>
<name>A0A0R1NWC3_9LACO</name>
<protein>
    <submittedName>
        <fullName evidence="1">Uncharacterized protein</fullName>
    </submittedName>
</protein>
<dbReference type="Proteomes" id="UP000051439">
    <property type="component" value="Unassembled WGS sequence"/>
</dbReference>